<dbReference type="GO" id="GO:0000139">
    <property type="term" value="C:Golgi membrane"/>
    <property type="evidence" value="ECO:0007669"/>
    <property type="project" value="UniProtKB-SubCell"/>
</dbReference>
<protein>
    <submittedName>
        <fullName evidence="6">Transmembrane protein 87A isoform X3</fullName>
    </submittedName>
</protein>
<feature type="domain" description="TMEM87A/B GOLD" evidence="4">
    <location>
        <begin position="40"/>
        <end position="171"/>
    </location>
</feature>
<comment type="subcellular location">
    <subcellularLocation>
        <location evidence="1">Golgi apparatus membrane</location>
        <topology evidence="1">Multi-pass membrane protein</topology>
    </subcellularLocation>
</comment>
<evidence type="ECO:0000313" key="5">
    <source>
        <dbReference type="Proteomes" id="UP000189704"/>
    </source>
</evidence>
<dbReference type="GeneID" id="103261843"/>
<organism evidence="5 6">
    <name type="scientific">Carlito syrichta</name>
    <name type="common">Philippine tarsier</name>
    <name type="synonym">Tarsius syrichta</name>
    <dbReference type="NCBI Taxonomy" id="1868482"/>
    <lineage>
        <taxon>Eukaryota</taxon>
        <taxon>Metazoa</taxon>
        <taxon>Chordata</taxon>
        <taxon>Craniata</taxon>
        <taxon>Vertebrata</taxon>
        <taxon>Euteleostomi</taxon>
        <taxon>Mammalia</taxon>
        <taxon>Eutheria</taxon>
        <taxon>Euarchontoglires</taxon>
        <taxon>Primates</taxon>
        <taxon>Haplorrhini</taxon>
        <taxon>Tarsiiformes</taxon>
        <taxon>Tarsiidae</taxon>
        <taxon>Carlito</taxon>
    </lineage>
</organism>
<keyword evidence="6" id="KW-0812">Transmembrane</keyword>
<proteinExistence type="predicted"/>
<evidence type="ECO:0000256" key="2">
    <source>
        <dbReference type="ARBA" id="ARBA00023034"/>
    </source>
</evidence>
<gene>
    <name evidence="6" type="primary">TMEM87A</name>
</gene>
<keyword evidence="3" id="KW-0732">Signal</keyword>
<sequence>MAVKMAAAAWLQVLPAILLLLGSHPSPLSLFGAGPAPVAAADRSKWHIPMPSGKNYFSFGKILFRNTTIFLKFDGEPCDLSLNITWYLKSADCYNEIYNFKAEEVETYLDKLKEKRGLSGKYQTSSKLFQNCSELFKTQSFSGEFMHRLPLLGEKQEAKENGTNLTFIGDKTIELFFLKKHVFNY</sequence>
<reference evidence="6" key="1">
    <citation type="submission" date="2025-08" db="UniProtKB">
        <authorList>
            <consortium name="RefSeq"/>
        </authorList>
    </citation>
    <scope>IDENTIFICATION</scope>
</reference>
<evidence type="ECO:0000259" key="4">
    <source>
        <dbReference type="Pfam" id="PF21901"/>
    </source>
</evidence>
<dbReference type="Proteomes" id="UP000189704">
    <property type="component" value="Unplaced"/>
</dbReference>
<keyword evidence="6" id="KW-0472">Membrane</keyword>
<evidence type="ECO:0000313" key="6">
    <source>
        <dbReference type="RefSeq" id="XP_021568694.1"/>
    </source>
</evidence>
<dbReference type="AlphaFoldDB" id="A0A3Q0DX25"/>
<accession>A0A3Q0DX25</accession>
<feature type="chain" id="PRO_5018180992" evidence="3">
    <location>
        <begin position="26"/>
        <end position="185"/>
    </location>
</feature>
<dbReference type="CTD" id="25963"/>
<evidence type="ECO:0000256" key="1">
    <source>
        <dbReference type="ARBA" id="ARBA00004653"/>
    </source>
</evidence>
<feature type="signal peptide" evidence="3">
    <location>
        <begin position="1"/>
        <end position="25"/>
    </location>
</feature>
<dbReference type="InterPro" id="IPR054101">
    <property type="entry name" value="TMEM87A/B_GOLD"/>
</dbReference>
<keyword evidence="2" id="KW-0333">Golgi apparatus</keyword>
<dbReference type="Pfam" id="PF21901">
    <property type="entry name" value="TMEM87A-B_GOLD"/>
    <property type="match status" value="1"/>
</dbReference>
<dbReference type="RefSeq" id="XP_021568694.1">
    <property type="nucleotide sequence ID" value="XM_021713019.1"/>
</dbReference>
<evidence type="ECO:0000256" key="3">
    <source>
        <dbReference type="SAM" id="SignalP"/>
    </source>
</evidence>
<keyword evidence="5" id="KW-1185">Reference proteome</keyword>
<name>A0A3Q0DX25_CARSF</name>